<dbReference type="InterPro" id="IPR011335">
    <property type="entry name" value="Restrct_endonuc-II-like"/>
</dbReference>
<dbReference type="Gene3D" id="3.40.960.10">
    <property type="entry name" value="VSR Endonuclease"/>
    <property type="match status" value="1"/>
</dbReference>
<gene>
    <name evidence="7" type="ORF">BK663_20790</name>
</gene>
<dbReference type="Pfam" id="PF03852">
    <property type="entry name" value="Vsr"/>
    <property type="match status" value="1"/>
</dbReference>
<evidence type="ECO:0000313" key="7">
    <source>
        <dbReference type="EMBL" id="RON24082.1"/>
    </source>
</evidence>
<evidence type="ECO:0000256" key="4">
    <source>
        <dbReference type="ARBA" id="ARBA00022801"/>
    </source>
</evidence>
<dbReference type="EC" id="3.1.-.-" evidence="6"/>
<keyword evidence="1 6" id="KW-0540">Nuclease</keyword>
<reference evidence="7 8" key="1">
    <citation type="submission" date="2016-10" db="EMBL/GenBank/DDBJ databases">
        <title>Comparative genome analysis of multiple Pseudomonas spp. focuses on biocontrol and plant growth promoting traits.</title>
        <authorList>
            <person name="Tao X.-Y."/>
            <person name="Taylor C.G."/>
        </authorList>
    </citation>
    <scope>NUCLEOTIDE SEQUENCE [LARGE SCALE GENOMIC DNA]</scope>
    <source>
        <strain evidence="7 8">48C10</strain>
    </source>
</reference>
<keyword evidence="4 6" id="KW-0378">Hydrolase</keyword>
<comment type="similarity">
    <text evidence="6">Belongs to the vsr family.</text>
</comment>
<dbReference type="InterPro" id="IPR004603">
    <property type="entry name" value="DNA_mismatch_endonuc_vsr"/>
</dbReference>
<dbReference type="RefSeq" id="WP_123721993.1">
    <property type="nucleotide sequence ID" value="NZ_MOBN01000038.1"/>
</dbReference>
<dbReference type="EMBL" id="MOBN01000038">
    <property type="protein sequence ID" value="RON24082.1"/>
    <property type="molecule type" value="Genomic_DNA"/>
</dbReference>
<keyword evidence="5 6" id="KW-0234">DNA repair</keyword>
<organism evidence="7 8">
    <name type="scientific">Pseudomonas lini</name>
    <dbReference type="NCBI Taxonomy" id="163011"/>
    <lineage>
        <taxon>Bacteria</taxon>
        <taxon>Pseudomonadati</taxon>
        <taxon>Pseudomonadota</taxon>
        <taxon>Gammaproteobacteria</taxon>
        <taxon>Pseudomonadales</taxon>
        <taxon>Pseudomonadaceae</taxon>
        <taxon>Pseudomonas</taxon>
    </lineage>
</organism>
<evidence type="ECO:0000256" key="6">
    <source>
        <dbReference type="PIRNR" id="PIRNR018267"/>
    </source>
</evidence>
<evidence type="ECO:0000256" key="2">
    <source>
        <dbReference type="ARBA" id="ARBA00022759"/>
    </source>
</evidence>
<dbReference type="CDD" id="cd00221">
    <property type="entry name" value="Vsr"/>
    <property type="match status" value="1"/>
</dbReference>
<evidence type="ECO:0000313" key="8">
    <source>
        <dbReference type="Proteomes" id="UP000284168"/>
    </source>
</evidence>
<accession>A0A423IF54</accession>
<evidence type="ECO:0000256" key="1">
    <source>
        <dbReference type="ARBA" id="ARBA00022722"/>
    </source>
</evidence>
<dbReference type="Proteomes" id="UP000284168">
    <property type="component" value="Unassembled WGS sequence"/>
</dbReference>
<dbReference type="AlphaFoldDB" id="A0A423IF54"/>
<keyword evidence="2 6" id="KW-0255">Endonuclease</keyword>
<name>A0A423IF54_9PSED</name>
<dbReference type="GO" id="GO:0004519">
    <property type="term" value="F:endonuclease activity"/>
    <property type="evidence" value="ECO:0007669"/>
    <property type="project" value="UniProtKB-KW"/>
</dbReference>
<comment type="caution">
    <text evidence="7">The sequence shown here is derived from an EMBL/GenBank/DDBJ whole genome shotgun (WGS) entry which is preliminary data.</text>
</comment>
<dbReference type="SUPFAM" id="SSF52980">
    <property type="entry name" value="Restriction endonuclease-like"/>
    <property type="match status" value="1"/>
</dbReference>
<dbReference type="PIRSF" id="PIRSF018267">
    <property type="entry name" value="VSR_endonuc"/>
    <property type="match status" value="1"/>
</dbReference>
<comment type="function">
    <text evidence="6">May nick specific sequences that contain T:G mispairs resulting from m5C-deamination.</text>
</comment>
<evidence type="ECO:0000256" key="5">
    <source>
        <dbReference type="ARBA" id="ARBA00023204"/>
    </source>
</evidence>
<sequence length="139" mass="16770">MCTDIVTPEQRSRLMAQIKGKNTKPELIIRSLCHEMGLRFRLHRKDLPGTPDLVFPRYRLCIFVHGCFWHRHIGCKYSHTPKSRHEFWSKKFNSNATRDEQSINKLKLMDWRVEVIWECELKDIDRIEERIYLLTKTLD</sequence>
<keyword evidence="3 6" id="KW-0227">DNA damage</keyword>
<dbReference type="GO" id="GO:0006298">
    <property type="term" value="P:mismatch repair"/>
    <property type="evidence" value="ECO:0007669"/>
    <property type="project" value="UniProtKB-UniRule"/>
</dbReference>
<dbReference type="GO" id="GO:0016787">
    <property type="term" value="F:hydrolase activity"/>
    <property type="evidence" value="ECO:0007669"/>
    <property type="project" value="UniProtKB-KW"/>
</dbReference>
<dbReference type="NCBIfam" id="TIGR00632">
    <property type="entry name" value="vsr"/>
    <property type="match status" value="1"/>
</dbReference>
<protein>
    <recommendedName>
        <fullName evidence="6">Very short patch repair endonuclease</fullName>
        <ecNumber evidence="6">3.1.-.-</ecNumber>
    </recommendedName>
</protein>
<proteinExistence type="inferred from homology"/>
<evidence type="ECO:0000256" key="3">
    <source>
        <dbReference type="ARBA" id="ARBA00022763"/>
    </source>
</evidence>